<evidence type="ECO:0000259" key="4">
    <source>
        <dbReference type="Pfam" id="PF24517"/>
    </source>
</evidence>
<dbReference type="EMBL" id="ML736748">
    <property type="protein sequence ID" value="KAE8407501.1"/>
    <property type="molecule type" value="Genomic_DNA"/>
</dbReference>
<dbReference type="GeneID" id="43665825"/>
<evidence type="ECO:0000256" key="3">
    <source>
        <dbReference type="ARBA" id="ARBA00022729"/>
    </source>
</evidence>
<evidence type="ECO:0000313" key="5">
    <source>
        <dbReference type="EMBL" id="KAE8407501.1"/>
    </source>
</evidence>
<evidence type="ECO:0000313" key="6">
    <source>
        <dbReference type="Proteomes" id="UP000325579"/>
    </source>
</evidence>
<feature type="domain" description="Carbohydrate-binding module family 96" evidence="4">
    <location>
        <begin position="69"/>
        <end position="188"/>
    </location>
</feature>
<evidence type="ECO:0000256" key="1">
    <source>
        <dbReference type="ARBA" id="ARBA00004613"/>
    </source>
</evidence>
<organism evidence="5 6">
    <name type="scientific">Aspergillus pseudonomiae</name>
    <dbReference type="NCBI Taxonomy" id="1506151"/>
    <lineage>
        <taxon>Eukaryota</taxon>
        <taxon>Fungi</taxon>
        <taxon>Dikarya</taxon>
        <taxon>Ascomycota</taxon>
        <taxon>Pezizomycotina</taxon>
        <taxon>Eurotiomycetes</taxon>
        <taxon>Eurotiomycetidae</taxon>
        <taxon>Eurotiales</taxon>
        <taxon>Aspergillaceae</taxon>
        <taxon>Aspergillus</taxon>
        <taxon>Aspergillus subgen. Circumdati</taxon>
    </lineage>
</organism>
<dbReference type="RefSeq" id="XP_031944820.1">
    <property type="nucleotide sequence ID" value="XM_032081134.1"/>
</dbReference>
<keyword evidence="6" id="KW-1185">Reference proteome</keyword>
<dbReference type="Pfam" id="PF24517">
    <property type="entry name" value="CBM96"/>
    <property type="match status" value="1"/>
</dbReference>
<dbReference type="InterPro" id="IPR055372">
    <property type="entry name" value="CBM96"/>
</dbReference>
<dbReference type="AlphaFoldDB" id="A0A5N6IIC7"/>
<reference evidence="5 6" key="1">
    <citation type="submission" date="2019-04" db="EMBL/GenBank/DDBJ databases">
        <authorList>
            <consortium name="DOE Joint Genome Institute"/>
            <person name="Mondo S."/>
            <person name="Kjaerbolling I."/>
            <person name="Vesth T."/>
            <person name="Frisvad J.C."/>
            <person name="Nybo J.L."/>
            <person name="Theobald S."/>
            <person name="Kildgaard S."/>
            <person name="Isbrandt T."/>
            <person name="Kuo A."/>
            <person name="Sato A."/>
            <person name="Lyhne E.K."/>
            <person name="Kogle M.E."/>
            <person name="Wiebenga A."/>
            <person name="Kun R.S."/>
            <person name="Lubbers R.J."/>
            <person name="Makela M.R."/>
            <person name="Barry K."/>
            <person name="Chovatia M."/>
            <person name="Clum A."/>
            <person name="Daum C."/>
            <person name="Haridas S."/>
            <person name="He G."/>
            <person name="LaButti K."/>
            <person name="Lipzen A."/>
            <person name="Riley R."/>
            <person name="Salamov A."/>
            <person name="Simmons B.A."/>
            <person name="Magnuson J.K."/>
            <person name="Henrissat B."/>
            <person name="Mortensen U.H."/>
            <person name="Larsen T.O."/>
            <person name="Devries R.P."/>
            <person name="Grigoriev I.V."/>
            <person name="Machida M."/>
            <person name="Baker S.E."/>
            <person name="Andersen M.R."/>
            <person name="Cantor M.N."/>
            <person name="Hua S.X."/>
        </authorList>
    </citation>
    <scope>NUCLEOTIDE SEQUENCE [LARGE SCALE GENOMIC DNA]</scope>
    <source>
        <strain evidence="5 6">CBS 119388</strain>
    </source>
</reference>
<keyword evidence="2" id="KW-0964">Secreted</keyword>
<comment type="subcellular location">
    <subcellularLocation>
        <location evidence="1">Secreted</location>
    </subcellularLocation>
</comment>
<name>A0A5N6IIC7_9EURO</name>
<sequence>MHLTTPRLCTALTVFTSLIISSFAIDTPATKDSTILRSTVSCPTCPDRNCYKCTLGHDGTLQANTGGLAYIRSLVAFQLPVPAASITSCTVQFPAFTKPLQAPVNVTVAQALSSDWDEDTVTGENAPESGDVFAEIEVPAYANMGVIDVTPACKGANEDGNFSIFLGTKFGRIEVWSKDSGNPAILHITSSA</sequence>
<dbReference type="OrthoDB" id="5555675at2759"/>
<gene>
    <name evidence="5" type="ORF">BDV37DRAFT_241050</name>
</gene>
<accession>A0A5N7DM19</accession>
<accession>A0A5N6IIC7</accession>
<evidence type="ECO:0000256" key="2">
    <source>
        <dbReference type="ARBA" id="ARBA00022525"/>
    </source>
</evidence>
<protein>
    <recommendedName>
        <fullName evidence="4">Carbohydrate-binding module family 96 domain-containing protein</fullName>
    </recommendedName>
</protein>
<dbReference type="GO" id="GO:0005576">
    <property type="term" value="C:extracellular region"/>
    <property type="evidence" value="ECO:0007669"/>
    <property type="project" value="UniProtKB-SubCell"/>
</dbReference>
<dbReference type="Proteomes" id="UP000325579">
    <property type="component" value="Unassembled WGS sequence"/>
</dbReference>
<proteinExistence type="predicted"/>
<keyword evidence="3" id="KW-0732">Signal</keyword>